<dbReference type="InterPro" id="IPR023885">
    <property type="entry name" value="4Fe4S-binding_SPASM_dom"/>
</dbReference>
<organism evidence="2 3">
    <name type="scientific">Ruminococcus bromii</name>
    <dbReference type="NCBI Taxonomy" id="40518"/>
    <lineage>
        <taxon>Bacteria</taxon>
        <taxon>Bacillati</taxon>
        <taxon>Bacillota</taxon>
        <taxon>Clostridia</taxon>
        <taxon>Eubacteriales</taxon>
        <taxon>Oscillospiraceae</taxon>
        <taxon>Ruminococcus</taxon>
    </lineage>
</organism>
<evidence type="ECO:0000313" key="3">
    <source>
        <dbReference type="Proteomes" id="UP001056693"/>
    </source>
</evidence>
<protein>
    <submittedName>
        <fullName evidence="2">SPASM domain-containing protein</fullName>
    </submittedName>
</protein>
<gene>
    <name evidence="2" type="ORF">E2N93_03955</name>
</gene>
<evidence type="ECO:0000256" key="1">
    <source>
        <dbReference type="ARBA" id="ARBA00001966"/>
    </source>
</evidence>
<comment type="caution">
    <text evidence="2">The sequence shown here is derived from an EMBL/GenBank/DDBJ whole genome shotgun (WGS) entry which is preliminary data.</text>
</comment>
<dbReference type="InterPro" id="IPR013785">
    <property type="entry name" value="Aldolase_TIM"/>
</dbReference>
<dbReference type="EMBL" id="SNUZ01000005">
    <property type="protein sequence ID" value="MCL3787178.1"/>
    <property type="molecule type" value="Genomic_DNA"/>
</dbReference>
<dbReference type="NCBIfam" id="TIGR04085">
    <property type="entry name" value="rSAM_more_4Fe4S"/>
    <property type="match status" value="1"/>
</dbReference>
<keyword evidence="3" id="KW-1185">Reference proteome</keyword>
<proteinExistence type="predicted"/>
<accession>A0ABT0NG18</accession>
<sequence length="258" mass="29155">MTKKSTYKIYRCDAGKSRITVNNAGDIFACSVMYGNNDYRIGSIYIGINKESQSKFECVTIESVTQCKSCEIKSVCGGECYVNAYLKNSDFYNPIDKMCKIKLELNKLSMSFVNKIKNKSSVVYSKLIDFAFEINSYENTPPAVWAVMSFLNARNVIVNYSEVNNYIAKYDNIVEGILNYLKKFDDNISLYKIYNGKDMKTPAIAIINNTQSNALDFLHIVSINDGNVIFKVFALGNADVMSLPIYEFTRDVSCIVIC</sequence>
<dbReference type="Proteomes" id="UP001056693">
    <property type="component" value="Unassembled WGS sequence"/>
</dbReference>
<dbReference type="RefSeq" id="WP_249376171.1">
    <property type="nucleotide sequence ID" value="NZ_SNUZ01000005.1"/>
</dbReference>
<name>A0ABT0NG18_9FIRM</name>
<dbReference type="Gene3D" id="3.20.20.70">
    <property type="entry name" value="Aldolase class I"/>
    <property type="match status" value="1"/>
</dbReference>
<comment type="cofactor">
    <cofactor evidence="1">
        <name>[4Fe-4S] cluster</name>
        <dbReference type="ChEBI" id="CHEBI:49883"/>
    </cofactor>
</comment>
<evidence type="ECO:0000313" key="2">
    <source>
        <dbReference type="EMBL" id="MCL3787178.1"/>
    </source>
</evidence>
<dbReference type="PANTHER" id="PTHR43273:SF3">
    <property type="entry name" value="ANAEROBIC SULFATASE-MATURATING ENZYME HOMOLOG ASLB-RELATED"/>
    <property type="match status" value="1"/>
</dbReference>
<dbReference type="PANTHER" id="PTHR43273">
    <property type="entry name" value="ANAEROBIC SULFATASE-MATURATING ENZYME HOMOLOG ASLB-RELATED"/>
    <property type="match status" value="1"/>
</dbReference>
<dbReference type="InterPro" id="IPR023867">
    <property type="entry name" value="Sulphatase_maturase_rSAM"/>
</dbReference>
<reference evidence="2 3" key="1">
    <citation type="submission" date="2019-03" db="EMBL/GenBank/DDBJ databases">
        <authorList>
            <person name="Molinero N."/>
            <person name="Sanchez B."/>
            <person name="Walker A."/>
            <person name="Duncan S."/>
            <person name="Delgado S."/>
            <person name="Margolles A."/>
        </authorList>
    </citation>
    <scope>NUCLEOTIDE SEQUENCE [LARGE SCALE GENOMIC DNA]</scope>
    <source>
        <strain evidence="2 3">IPLA60002</strain>
    </source>
</reference>